<evidence type="ECO:0000313" key="2">
    <source>
        <dbReference type="Proteomes" id="UP000590524"/>
    </source>
</evidence>
<organism evidence="1 2">
    <name type="scientific">Sphingobium scionense</name>
    <dbReference type="NCBI Taxonomy" id="1404341"/>
    <lineage>
        <taxon>Bacteria</taxon>
        <taxon>Pseudomonadati</taxon>
        <taxon>Pseudomonadota</taxon>
        <taxon>Alphaproteobacteria</taxon>
        <taxon>Sphingomonadales</taxon>
        <taxon>Sphingomonadaceae</taxon>
        <taxon>Sphingobium</taxon>
    </lineage>
</organism>
<accession>A0A7W6PXZ5</accession>
<name>A0A7W6PXZ5_9SPHN</name>
<protein>
    <submittedName>
        <fullName evidence="1">Uncharacterized protein</fullName>
    </submittedName>
</protein>
<dbReference type="Proteomes" id="UP000590524">
    <property type="component" value="Unassembled WGS sequence"/>
</dbReference>
<dbReference type="AlphaFoldDB" id="A0A7W6PXZ5"/>
<keyword evidence="2" id="KW-1185">Reference proteome</keyword>
<comment type="caution">
    <text evidence="1">The sequence shown here is derived from an EMBL/GenBank/DDBJ whole genome shotgun (WGS) entry which is preliminary data.</text>
</comment>
<proteinExistence type="predicted"/>
<gene>
    <name evidence="1" type="ORF">GGQ90_003564</name>
</gene>
<sequence length="123" mass="13362">MLAVGHSIRRERLGIVFVCEMNAALKGCTPVLEGVIVQISLQLQDRRQARMLRPTWLDRKFILQEHVLACDAQKLTQGGCSKINQAEGGMTVGIPFSQRAATIPPAAKVLPARGQRSGIGDLS</sequence>
<reference evidence="1 2" key="1">
    <citation type="submission" date="2020-08" db="EMBL/GenBank/DDBJ databases">
        <title>Genomic Encyclopedia of Type Strains, Phase IV (KMG-IV): sequencing the most valuable type-strain genomes for metagenomic binning, comparative biology and taxonomic classification.</title>
        <authorList>
            <person name="Goeker M."/>
        </authorList>
    </citation>
    <scope>NUCLEOTIDE SEQUENCE [LARGE SCALE GENOMIC DNA]</scope>
    <source>
        <strain evidence="1 2">DSM 19371</strain>
    </source>
</reference>
<dbReference type="EMBL" id="JACIEU010000014">
    <property type="protein sequence ID" value="MBB4149772.1"/>
    <property type="molecule type" value="Genomic_DNA"/>
</dbReference>
<evidence type="ECO:0000313" key="1">
    <source>
        <dbReference type="EMBL" id="MBB4149772.1"/>
    </source>
</evidence>